<dbReference type="PROSITE" id="PS51071">
    <property type="entry name" value="HTH_RPIR"/>
    <property type="match status" value="1"/>
</dbReference>
<evidence type="ECO:0000313" key="7">
    <source>
        <dbReference type="Proteomes" id="UP000261032"/>
    </source>
</evidence>
<dbReference type="RefSeq" id="WP_003538870.1">
    <property type="nucleotide sequence ID" value="NZ_AP031443.1"/>
</dbReference>
<name>A0A3E3E4N2_9FIRM</name>
<dbReference type="GO" id="GO:0097367">
    <property type="term" value="F:carbohydrate derivative binding"/>
    <property type="evidence" value="ECO:0007669"/>
    <property type="project" value="InterPro"/>
</dbReference>
<evidence type="ECO:0000256" key="3">
    <source>
        <dbReference type="ARBA" id="ARBA00023163"/>
    </source>
</evidence>
<protein>
    <submittedName>
        <fullName evidence="6">MurR/RpiR family transcriptional regulator</fullName>
    </submittedName>
</protein>
<comment type="caution">
    <text evidence="6">The sequence shown here is derived from an EMBL/GenBank/DDBJ whole genome shotgun (WGS) entry which is preliminary data.</text>
</comment>
<gene>
    <name evidence="6" type="ORF">DXB93_18675</name>
</gene>
<dbReference type="Proteomes" id="UP000261032">
    <property type="component" value="Unassembled WGS sequence"/>
</dbReference>
<sequence>MSLLSKLEYKKGFSDIEKGIANYIIDHKEEVANMRLVELAEATFTSTATISRFCKKLGEKNYNSFKINFASSVLTSYQTDVDYNRPFKENDSIQEVTNQLGELYKDTIEATKALLDYDVLNQVIEKLLKTSVIDIFAVGASYLSGLLFEHRMISIDHFVNFKSSPNDQDKRSLFVNKNTVAIVISYSGESHEIKTIVDRIVDNKGTIIAITSINDSYLRKRANYCLTMCSKENIVSKIETYSSKLSSDYLMDLIFSILFQKDYYPNLIRKINCEQKYEKKTDHDM</sequence>
<keyword evidence="2" id="KW-0238">DNA-binding</keyword>
<keyword evidence="3" id="KW-0804">Transcription</keyword>
<reference evidence="6 7" key="1">
    <citation type="submission" date="2018-08" db="EMBL/GenBank/DDBJ databases">
        <title>A genome reference for cultivated species of the human gut microbiota.</title>
        <authorList>
            <person name="Zou Y."/>
            <person name="Xue W."/>
            <person name="Luo G."/>
        </authorList>
    </citation>
    <scope>NUCLEOTIDE SEQUENCE [LARGE SCALE GENOMIC DNA]</scope>
    <source>
        <strain evidence="6 7">OM06-4</strain>
    </source>
</reference>
<accession>A0A3E3E4N2</accession>
<proteinExistence type="predicted"/>
<dbReference type="Gene3D" id="3.40.50.10490">
    <property type="entry name" value="Glucose-6-phosphate isomerase like protein, domain 1"/>
    <property type="match status" value="1"/>
</dbReference>
<dbReference type="PANTHER" id="PTHR30514">
    <property type="entry name" value="GLUCOKINASE"/>
    <property type="match status" value="1"/>
</dbReference>
<evidence type="ECO:0000256" key="1">
    <source>
        <dbReference type="ARBA" id="ARBA00023015"/>
    </source>
</evidence>
<dbReference type="GO" id="GO:0003677">
    <property type="term" value="F:DNA binding"/>
    <property type="evidence" value="ECO:0007669"/>
    <property type="project" value="UniProtKB-KW"/>
</dbReference>
<dbReference type="EMBL" id="QUSL01000069">
    <property type="protein sequence ID" value="RGD76533.1"/>
    <property type="molecule type" value="Genomic_DNA"/>
</dbReference>
<evidence type="ECO:0000259" key="4">
    <source>
        <dbReference type="PROSITE" id="PS51071"/>
    </source>
</evidence>
<dbReference type="Pfam" id="PF01380">
    <property type="entry name" value="SIS"/>
    <property type="match status" value="1"/>
</dbReference>
<dbReference type="InterPro" id="IPR047640">
    <property type="entry name" value="RpiR-like"/>
</dbReference>
<dbReference type="PROSITE" id="PS51464">
    <property type="entry name" value="SIS"/>
    <property type="match status" value="1"/>
</dbReference>
<dbReference type="InterPro" id="IPR001347">
    <property type="entry name" value="SIS_dom"/>
</dbReference>
<dbReference type="InterPro" id="IPR000281">
    <property type="entry name" value="HTH_RpiR"/>
</dbReference>
<dbReference type="PANTHER" id="PTHR30514:SF10">
    <property type="entry name" value="MURR_RPIR FAMILY TRANSCRIPTIONAL REGULATOR"/>
    <property type="match status" value="1"/>
</dbReference>
<dbReference type="InterPro" id="IPR046348">
    <property type="entry name" value="SIS_dom_sf"/>
</dbReference>
<organism evidence="6 7">
    <name type="scientific">Thomasclavelia ramosa</name>
    <dbReference type="NCBI Taxonomy" id="1547"/>
    <lineage>
        <taxon>Bacteria</taxon>
        <taxon>Bacillati</taxon>
        <taxon>Bacillota</taxon>
        <taxon>Erysipelotrichia</taxon>
        <taxon>Erysipelotrichales</taxon>
        <taxon>Coprobacillaceae</taxon>
        <taxon>Thomasclavelia</taxon>
    </lineage>
</organism>
<feature type="domain" description="HTH rpiR-type" evidence="4">
    <location>
        <begin position="1"/>
        <end position="76"/>
    </location>
</feature>
<dbReference type="InterPro" id="IPR009057">
    <property type="entry name" value="Homeodomain-like_sf"/>
</dbReference>
<dbReference type="AlphaFoldDB" id="A0A3E3E4N2"/>
<dbReference type="InterPro" id="IPR036388">
    <property type="entry name" value="WH-like_DNA-bd_sf"/>
</dbReference>
<dbReference type="GO" id="GO:1901135">
    <property type="term" value="P:carbohydrate derivative metabolic process"/>
    <property type="evidence" value="ECO:0007669"/>
    <property type="project" value="InterPro"/>
</dbReference>
<keyword evidence="1" id="KW-0805">Transcription regulation</keyword>
<dbReference type="GO" id="GO:0003700">
    <property type="term" value="F:DNA-binding transcription factor activity"/>
    <property type="evidence" value="ECO:0007669"/>
    <property type="project" value="InterPro"/>
</dbReference>
<dbReference type="Gene3D" id="1.10.10.10">
    <property type="entry name" value="Winged helix-like DNA-binding domain superfamily/Winged helix DNA-binding domain"/>
    <property type="match status" value="1"/>
</dbReference>
<feature type="domain" description="SIS" evidence="5">
    <location>
        <begin position="123"/>
        <end position="264"/>
    </location>
</feature>
<dbReference type="CDD" id="cd05013">
    <property type="entry name" value="SIS_RpiR"/>
    <property type="match status" value="1"/>
</dbReference>
<dbReference type="SUPFAM" id="SSF53697">
    <property type="entry name" value="SIS domain"/>
    <property type="match status" value="1"/>
</dbReference>
<evidence type="ECO:0000256" key="2">
    <source>
        <dbReference type="ARBA" id="ARBA00023125"/>
    </source>
</evidence>
<evidence type="ECO:0000259" key="5">
    <source>
        <dbReference type="PROSITE" id="PS51464"/>
    </source>
</evidence>
<dbReference type="SUPFAM" id="SSF46689">
    <property type="entry name" value="Homeodomain-like"/>
    <property type="match status" value="1"/>
</dbReference>
<dbReference type="Pfam" id="PF01418">
    <property type="entry name" value="HTH_6"/>
    <property type="match status" value="1"/>
</dbReference>
<dbReference type="InterPro" id="IPR035472">
    <property type="entry name" value="RpiR-like_SIS"/>
</dbReference>
<evidence type="ECO:0000313" key="6">
    <source>
        <dbReference type="EMBL" id="RGD76533.1"/>
    </source>
</evidence>